<feature type="compositionally biased region" description="Polar residues" evidence="6">
    <location>
        <begin position="293"/>
        <end position="303"/>
    </location>
</feature>
<dbReference type="CDD" id="cd22032">
    <property type="entry name" value="HMG-box_SoxF"/>
    <property type="match status" value="1"/>
</dbReference>
<feature type="region of interest" description="Disordered" evidence="6">
    <location>
        <begin position="1"/>
        <end position="61"/>
    </location>
</feature>
<dbReference type="SMART" id="SM00398">
    <property type="entry name" value="HMG"/>
    <property type="match status" value="1"/>
</dbReference>
<proteinExistence type="predicted"/>
<reference evidence="8" key="1">
    <citation type="submission" date="2020-11" db="EMBL/GenBank/DDBJ databases">
        <authorList>
            <person name="Tran Van P."/>
        </authorList>
    </citation>
    <scope>NUCLEOTIDE SEQUENCE</scope>
</reference>
<dbReference type="SUPFAM" id="SSF47095">
    <property type="entry name" value="HMG-box"/>
    <property type="match status" value="1"/>
</dbReference>
<dbReference type="GO" id="GO:0030154">
    <property type="term" value="P:cell differentiation"/>
    <property type="evidence" value="ECO:0007669"/>
    <property type="project" value="TreeGrafter"/>
</dbReference>
<feature type="DNA-binding region" description="HMG box" evidence="5">
    <location>
        <begin position="157"/>
        <end position="225"/>
    </location>
</feature>
<sequence>MASPAAYEPMPNELTGHHSTAMSSPYPHCEPHVLSQLSPTKSANSMGHQHSTDASTPNSVYTIYNDTSESAITEGTPLDWAYHREHDLSYPSEHEGSSPLGLYGHHSMGAEMALTGSHVTHAHHLAVKLGANHMGKGVGVGRGGGAGAHAVSVEQRIRRPMNAFMVWAKAERKRLADENPDLHNADLSKMLGKKWKALTPPERRPYVEEAERLRVQHMQDYPNYKYRPRRRKHGKRSCRGGRTQGHSDGIQMTDNMGLMAMYGSQSGGHGVHMDNRDNSSMSSPSLEYCGVQTPESSPHGSPFSNSIGESLMRNNRILDSFRCTNSNSTSSAVSLNPNPQHSNHSSAVMYTRDECSLSLPKDIAIGAELHNEFGNMPQTSALTESIRSLPTPEMSPVESHEKEMQSHQIHYHNHMHNTPPQQHLLSYQTNISRPLSIQTDSTQAHAMFGQQMAPKSSAPMSQLMSRFDGDSSFLRHLSPPYRHRMPSHISNGMNEVQSNISHEYSSRSMLQHQLEQPSGQSRAIPPNWPQSQTQHIPNYNRDSRQYMYEFDTKPELKPNEMMNIENNSVESHPNYNYNNYMTVPSHMNDSLLLESLSQNNDLDNMLINNSHHSSDPNPQSSQCETQTNKLSDCHPHPHHHLNHSCDNKYSSELIAALAETREIL</sequence>
<dbReference type="PROSITE" id="PS50118">
    <property type="entry name" value="HMG_BOX_2"/>
    <property type="match status" value="1"/>
</dbReference>
<keyword evidence="2 5" id="KW-0238">DNA-binding</keyword>
<evidence type="ECO:0000256" key="3">
    <source>
        <dbReference type="ARBA" id="ARBA00023163"/>
    </source>
</evidence>
<organism evidence="8">
    <name type="scientific">Oppiella nova</name>
    <dbReference type="NCBI Taxonomy" id="334625"/>
    <lineage>
        <taxon>Eukaryota</taxon>
        <taxon>Metazoa</taxon>
        <taxon>Ecdysozoa</taxon>
        <taxon>Arthropoda</taxon>
        <taxon>Chelicerata</taxon>
        <taxon>Arachnida</taxon>
        <taxon>Acari</taxon>
        <taxon>Acariformes</taxon>
        <taxon>Sarcoptiformes</taxon>
        <taxon>Oribatida</taxon>
        <taxon>Brachypylina</taxon>
        <taxon>Oppioidea</taxon>
        <taxon>Oppiidae</taxon>
        <taxon>Oppiella</taxon>
    </lineage>
</organism>
<feature type="region of interest" description="Disordered" evidence="6">
    <location>
        <begin position="509"/>
        <end position="539"/>
    </location>
</feature>
<feature type="compositionally biased region" description="Polar residues" evidence="6">
    <location>
        <begin position="603"/>
        <end position="629"/>
    </location>
</feature>
<dbReference type="Gene3D" id="1.10.30.10">
    <property type="entry name" value="High mobility group box domain"/>
    <property type="match status" value="1"/>
</dbReference>
<keyword evidence="3" id="KW-0804">Transcription</keyword>
<dbReference type="PANTHER" id="PTHR10270:SF317">
    <property type="entry name" value="TRANSCRIPTION FACTOR SOX-15-RELATED"/>
    <property type="match status" value="1"/>
</dbReference>
<keyword evidence="9" id="KW-1185">Reference proteome</keyword>
<evidence type="ECO:0000256" key="6">
    <source>
        <dbReference type="SAM" id="MobiDB-lite"/>
    </source>
</evidence>
<feature type="region of interest" description="Disordered" evidence="6">
    <location>
        <begin position="229"/>
        <end position="251"/>
    </location>
</feature>
<evidence type="ECO:0000256" key="1">
    <source>
        <dbReference type="ARBA" id="ARBA00023015"/>
    </source>
</evidence>
<feature type="region of interest" description="Disordered" evidence="6">
    <location>
        <begin position="279"/>
        <end position="303"/>
    </location>
</feature>
<dbReference type="InterPro" id="IPR050140">
    <property type="entry name" value="SRY-related_HMG-box_TF-like"/>
</dbReference>
<dbReference type="GO" id="GO:0000978">
    <property type="term" value="F:RNA polymerase II cis-regulatory region sequence-specific DNA binding"/>
    <property type="evidence" value="ECO:0007669"/>
    <property type="project" value="TreeGrafter"/>
</dbReference>
<evidence type="ECO:0000313" key="9">
    <source>
        <dbReference type="Proteomes" id="UP000728032"/>
    </source>
</evidence>
<dbReference type="InterPro" id="IPR036910">
    <property type="entry name" value="HMG_box_dom_sf"/>
</dbReference>
<feature type="compositionally biased region" description="Basic residues" evidence="6">
    <location>
        <begin position="229"/>
        <end position="239"/>
    </location>
</feature>
<dbReference type="Pfam" id="PF00505">
    <property type="entry name" value="HMG_box"/>
    <property type="match status" value="1"/>
</dbReference>
<gene>
    <name evidence="8" type="ORF">ONB1V03_LOCUS1873</name>
</gene>
<dbReference type="OrthoDB" id="6247875at2759"/>
<evidence type="ECO:0000256" key="2">
    <source>
        <dbReference type="ARBA" id="ARBA00023125"/>
    </source>
</evidence>
<dbReference type="Proteomes" id="UP000728032">
    <property type="component" value="Unassembled WGS sequence"/>
</dbReference>
<keyword evidence="4 5" id="KW-0539">Nucleus</keyword>
<feature type="domain" description="HMG box" evidence="7">
    <location>
        <begin position="157"/>
        <end position="225"/>
    </location>
</feature>
<evidence type="ECO:0000259" key="7">
    <source>
        <dbReference type="PROSITE" id="PS50118"/>
    </source>
</evidence>
<keyword evidence="1" id="KW-0805">Transcription regulation</keyword>
<evidence type="ECO:0000256" key="5">
    <source>
        <dbReference type="PROSITE-ProRule" id="PRU00267"/>
    </source>
</evidence>
<evidence type="ECO:0000313" key="8">
    <source>
        <dbReference type="EMBL" id="CAD7639247.1"/>
    </source>
</evidence>
<protein>
    <recommendedName>
        <fullName evidence="7">HMG box domain-containing protein</fullName>
    </recommendedName>
</protein>
<dbReference type="FunFam" id="1.10.30.10:FF:000008">
    <property type="entry name" value="transcription factor SOX-7"/>
    <property type="match status" value="1"/>
</dbReference>
<dbReference type="GO" id="GO:0001228">
    <property type="term" value="F:DNA-binding transcription activator activity, RNA polymerase II-specific"/>
    <property type="evidence" value="ECO:0007669"/>
    <property type="project" value="TreeGrafter"/>
</dbReference>
<evidence type="ECO:0000256" key="4">
    <source>
        <dbReference type="ARBA" id="ARBA00023242"/>
    </source>
</evidence>
<feature type="compositionally biased region" description="Polar residues" evidence="6">
    <location>
        <begin position="35"/>
        <end position="61"/>
    </location>
</feature>
<dbReference type="EMBL" id="OC915205">
    <property type="protein sequence ID" value="CAD7639247.1"/>
    <property type="molecule type" value="Genomic_DNA"/>
</dbReference>
<dbReference type="PANTHER" id="PTHR10270">
    <property type="entry name" value="SOX TRANSCRIPTION FACTOR"/>
    <property type="match status" value="1"/>
</dbReference>
<name>A0A7R9QB58_9ACAR</name>
<dbReference type="EMBL" id="CAJPVJ010000380">
    <property type="protein sequence ID" value="CAG2162275.1"/>
    <property type="molecule type" value="Genomic_DNA"/>
</dbReference>
<accession>A0A7R9QB58</accession>
<dbReference type="GO" id="GO:0005634">
    <property type="term" value="C:nucleus"/>
    <property type="evidence" value="ECO:0007669"/>
    <property type="project" value="UniProtKB-UniRule"/>
</dbReference>
<dbReference type="AlphaFoldDB" id="A0A7R9QB58"/>
<dbReference type="InterPro" id="IPR009071">
    <property type="entry name" value="HMG_box_dom"/>
</dbReference>
<feature type="compositionally biased region" description="Polar residues" evidence="6">
    <location>
        <begin position="509"/>
        <end position="521"/>
    </location>
</feature>
<feature type="region of interest" description="Disordered" evidence="6">
    <location>
        <begin position="603"/>
        <end position="645"/>
    </location>
</feature>